<name>A0A0E9UDS8_ANGAN</name>
<dbReference type="EMBL" id="GBXM01045212">
    <property type="protein sequence ID" value="JAH63365.1"/>
    <property type="molecule type" value="Transcribed_RNA"/>
</dbReference>
<proteinExistence type="predicted"/>
<accession>A0A0E9UDS8</accession>
<evidence type="ECO:0000313" key="1">
    <source>
        <dbReference type="EMBL" id="JAH63365.1"/>
    </source>
</evidence>
<protein>
    <submittedName>
        <fullName evidence="1">Uncharacterized protein</fullName>
    </submittedName>
</protein>
<organism evidence="1">
    <name type="scientific">Anguilla anguilla</name>
    <name type="common">European freshwater eel</name>
    <name type="synonym">Muraena anguilla</name>
    <dbReference type="NCBI Taxonomy" id="7936"/>
    <lineage>
        <taxon>Eukaryota</taxon>
        <taxon>Metazoa</taxon>
        <taxon>Chordata</taxon>
        <taxon>Craniata</taxon>
        <taxon>Vertebrata</taxon>
        <taxon>Euteleostomi</taxon>
        <taxon>Actinopterygii</taxon>
        <taxon>Neopterygii</taxon>
        <taxon>Teleostei</taxon>
        <taxon>Anguilliformes</taxon>
        <taxon>Anguillidae</taxon>
        <taxon>Anguilla</taxon>
    </lineage>
</organism>
<reference evidence="1" key="2">
    <citation type="journal article" date="2015" name="Fish Shellfish Immunol.">
        <title>Early steps in the European eel (Anguilla anguilla)-Vibrio vulnificus interaction in the gills: Role of the RtxA13 toxin.</title>
        <authorList>
            <person name="Callol A."/>
            <person name="Pajuelo D."/>
            <person name="Ebbesson L."/>
            <person name="Teles M."/>
            <person name="MacKenzie S."/>
            <person name="Amaro C."/>
        </authorList>
    </citation>
    <scope>NUCLEOTIDE SEQUENCE</scope>
</reference>
<reference evidence="1" key="1">
    <citation type="submission" date="2014-11" db="EMBL/GenBank/DDBJ databases">
        <authorList>
            <person name="Amaro Gonzalez C."/>
        </authorList>
    </citation>
    <scope>NUCLEOTIDE SEQUENCE</scope>
</reference>
<sequence length="40" mass="4750">MQSELADVQLLNVSERLKEGQQSWLPHRHCPLPRREQLKV</sequence>
<dbReference type="AlphaFoldDB" id="A0A0E9UDS8"/>